<gene>
    <name evidence="2" type="ORF">GCM10009546_39840</name>
</gene>
<comment type="caution">
    <text evidence="2">The sequence shown here is derived from an EMBL/GenBank/DDBJ whole genome shotgun (WGS) entry which is preliminary data.</text>
</comment>
<protein>
    <submittedName>
        <fullName evidence="2">Uncharacterized protein</fullName>
    </submittedName>
</protein>
<dbReference type="EMBL" id="BAAAHD010000033">
    <property type="protein sequence ID" value="GAA0573168.1"/>
    <property type="molecule type" value="Genomic_DNA"/>
</dbReference>
<name>A0ABP3PVB7_9ACTN</name>
<feature type="compositionally biased region" description="Polar residues" evidence="1">
    <location>
        <begin position="53"/>
        <end position="70"/>
    </location>
</feature>
<organism evidence="2 3">
    <name type="scientific">Actinomadura livida</name>
    <dbReference type="NCBI Taxonomy" id="79909"/>
    <lineage>
        <taxon>Bacteria</taxon>
        <taxon>Bacillati</taxon>
        <taxon>Actinomycetota</taxon>
        <taxon>Actinomycetes</taxon>
        <taxon>Streptosporangiales</taxon>
        <taxon>Thermomonosporaceae</taxon>
        <taxon>Actinomadura</taxon>
    </lineage>
</organism>
<feature type="region of interest" description="Disordered" evidence="1">
    <location>
        <begin position="1"/>
        <end position="90"/>
    </location>
</feature>
<keyword evidence="3" id="KW-1185">Reference proteome</keyword>
<accession>A0ABP3PVB7</accession>
<feature type="compositionally biased region" description="Basic and acidic residues" evidence="1">
    <location>
        <begin position="38"/>
        <end position="49"/>
    </location>
</feature>
<reference evidence="3" key="1">
    <citation type="journal article" date="2019" name="Int. J. Syst. Evol. Microbiol.">
        <title>The Global Catalogue of Microorganisms (GCM) 10K type strain sequencing project: providing services to taxonomists for standard genome sequencing and annotation.</title>
        <authorList>
            <consortium name="The Broad Institute Genomics Platform"/>
            <consortium name="The Broad Institute Genome Sequencing Center for Infectious Disease"/>
            <person name="Wu L."/>
            <person name="Ma J."/>
        </authorList>
    </citation>
    <scope>NUCLEOTIDE SEQUENCE [LARGE SCALE GENOMIC DNA]</scope>
    <source>
        <strain evidence="3">JCM 10667</strain>
    </source>
</reference>
<proteinExistence type="predicted"/>
<evidence type="ECO:0000256" key="1">
    <source>
        <dbReference type="SAM" id="MobiDB-lite"/>
    </source>
</evidence>
<dbReference type="Proteomes" id="UP001501427">
    <property type="component" value="Unassembled WGS sequence"/>
</dbReference>
<evidence type="ECO:0000313" key="3">
    <source>
        <dbReference type="Proteomes" id="UP001501427"/>
    </source>
</evidence>
<evidence type="ECO:0000313" key="2">
    <source>
        <dbReference type="EMBL" id="GAA0573168.1"/>
    </source>
</evidence>
<sequence>MLARLRSSPSYIALRTRTRTGSAREASLNPAMSHTRKEHIPLGRHRPEAGRTVSVTGTSPTLSANPTLQASAAPRNRTASPATVGADRSR</sequence>